<evidence type="ECO:0000256" key="1">
    <source>
        <dbReference type="ARBA" id="ARBA00004496"/>
    </source>
</evidence>
<evidence type="ECO:0000256" key="12">
    <source>
        <dbReference type="ARBA" id="ARBA00049244"/>
    </source>
</evidence>
<evidence type="ECO:0000256" key="11">
    <source>
        <dbReference type="ARBA" id="ARBA00023204"/>
    </source>
</evidence>
<dbReference type="PANTHER" id="PTHR32294">
    <property type="entry name" value="DNA POLYMERASE III SUBUNIT ALPHA"/>
    <property type="match status" value="1"/>
</dbReference>
<evidence type="ECO:0000256" key="14">
    <source>
        <dbReference type="SAM" id="MobiDB-lite"/>
    </source>
</evidence>
<name>A0ABQ1S3C2_9SPHN</name>
<evidence type="ECO:0000256" key="6">
    <source>
        <dbReference type="ARBA" id="ARBA00022679"/>
    </source>
</evidence>
<keyword evidence="17" id="KW-1185">Reference proteome</keyword>
<evidence type="ECO:0000256" key="9">
    <source>
        <dbReference type="ARBA" id="ARBA00022763"/>
    </source>
</evidence>
<reference evidence="17" key="1">
    <citation type="journal article" date="2019" name="Int. J. Syst. Evol. Microbiol.">
        <title>The Global Catalogue of Microorganisms (GCM) 10K type strain sequencing project: providing services to taxonomists for standard genome sequencing and annotation.</title>
        <authorList>
            <consortium name="The Broad Institute Genomics Platform"/>
            <consortium name="The Broad Institute Genome Sequencing Center for Infectious Disease"/>
            <person name="Wu L."/>
            <person name="Ma J."/>
        </authorList>
    </citation>
    <scope>NUCLEOTIDE SEQUENCE [LARGE SCALE GENOMIC DNA]</scope>
    <source>
        <strain evidence="17">CGMCC 1.15959</strain>
    </source>
</reference>
<dbReference type="InterPro" id="IPR040982">
    <property type="entry name" value="DNA_pol3_finger"/>
</dbReference>
<dbReference type="Gene3D" id="3.20.20.140">
    <property type="entry name" value="Metal-dependent hydrolases"/>
    <property type="match status" value="1"/>
</dbReference>
<dbReference type="Pfam" id="PF14579">
    <property type="entry name" value="HHH_6"/>
    <property type="match status" value="1"/>
</dbReference>
<keyword evidence="7 13" id="KW-0548">Nucleotidyltransferase</keyword>
<dbReference type="InterPro" id="IPR004365">
    <property type="entry name" value="NA-bd_OB_tRNA"/>
</dbReference>
<dbReference type="CDD" id="cd04485">
    <property type="entry name" value="DnaE_OBF"/>
    <property type="match status" value="1"/>
</dbReference>
<feature type="region of interest" description="Disordered" evidence="14">
    <location>
        <begin position="1121"/>
        <end position="1168"/>
    </location>
</feature>
<dbReference type="InterPro" id="IPR023073">
    <property type="entry name" value="DnaE2"/>
</dbReference>
<comment type="catalytic activity">
    <reaction evidence="12 13">
        <text>DNA(n) + a 2'-deoxyribonucleoside 5'-triphosphate = DNA(n+1) + diphosphate</text>
        <dbReference type="Rhea" id="RHEA:22508"/>
        <dbReference type="Rhea" id="RHEA-COMP:17339"/>
        <dbReference type="Rhea" id="RHEA-COMP:17340"/>
        <dbReference type="ChEBI" id="CHEBI:33019"/>
        <dbReference type="ChEBI" id="CHEBI:61560"/>
        <dbReference type="ChEBI" id="CHEBI:173112"/>
        <dbReference type="EC" id="2.7.7.7"/>
    </reaction>
</comment>
<proteinExistence type="inferred from homology"/>
<dbReference type="Pfam" id="PF17657">
    <property type="entry name" value="DNA_pol3_finger"/>
    <property type="match status" value="1"/>
</dbReference>
<dbReference type="CDD" id="cd07434">
    <property type="entry name" value="PHP_PolIIIA_DnaE2"/>
    <property type="match status" value="1"/>
</dbReference>
<evidence type="ECO:0000256" key="3">
    <source>
        <dbReference type="ARBA" id="ARBA00012417"/>
    </source>
</evidence>
<dbReference type="InterPro" id="IPR011708">
    <property type="entry name" value="DNA_pol3_alpha_NTPase_dom"/>
</dbReference>
<evidence type="ECO:0000256" key="13">
    <source>
        <dbReference type="HAMAP-Rule" id="MF_01902"/>
    </source>
</evidence>
<feature type="domain" description="Polymerase/histidinol phosphatase N-terminal" evidence="15">
    <location>
        <begin position="29"/>
        <end position="96"/>
    </location>
</feature>
<dbReference type="InterPro" id="IPR004013">
    <property type="entry name" value="PHP_dom"/>
</dbReference>
<dbReference type="RefSeq" id="WP_373284712.1">
    <property type="nucleotide sequence ID" value="NZ_BMKL01000001.1"/>
</dbReference>
<evidence type="ECO:0000313" key="17">
    <source>
        <dbReference type="Proteomes" id="UP000619041"/>
    </source>
</evidence>
<feature type="compositionally biased region" description="Basic and acidic residues" evidence="14">
    <location>
        <begin position="1136"/>
        <end position="1146"/>
    </location>
</feature>
<organism evidence="16 17">
    <name type="scientific">Tsuneonella deserti</name>
    <dbReference type="NCBI Taxonomy" id="2035528"/>
    <lineage>
        <taxon>Bacteria</taxon>
        <taxon>Pseudomonadati</taxon>
        <taxon>Pseudomonadota</taxon>
        <taxon>Alphaproteobacteria</taxon>
        <taxon>Sphingomonadales</taxon>
        <taxon>Erythrobacteraceae</taxon>
        <taxon>Tsuneonella</taxon>
    </lineage>
</organism>
<protein>
    <recommendedName>
        <fullName evidence="4 13">Error-prone DNA polymerase</fullName>
        <ecNumber evidence="3 13">2.7.7.7</ecNumber>
    </recommendedName>
</protein>
<keyword evidence="9 13" id="KW-0227">DNA damage</keyword>
<dbReference type="InterPro" id="IPR029460">
    <property type="entry name" value="DNAPol_HHH"/>
</dbReference>
<accession>A0ABQ1S3C2</accession>
<dbReference type="Pfam" id="PF01336">
    <property type="entry name" value="tRNA_anti-codon"/>
    <property type="match status" value="1"/>
</dbReference>
<evidence type="ECO:0000256" key="10">
    <source>
        <dbReference type="ARBA" id="ARBA00022932"/>
    </source>
</evidence>
<dbReference type="Gene3D" id="1.10.150.870">
    <property type="match status" value="1"/>
</dbReference>
<evidence type="ECO:0000256" key="7">
    <source>
        <dbReference type="ARBA" id="ARBA00022695"/>
    </source>
</evidence>
<comment type="caution">
    <text evidence="16">The sequence shown here is derived from an EMBL/GenBank/DDBJ whole genome shotgun (WGS) entry which is preliminary data.</text>
</comment>
<dbReference type="InterPro" id="IPR003141">
    <property type="entry name" value="Pol/His_phosphatase_N"/>
</dbReference>
<dbReference type="NCBIfam" id="NF004225">
    <property type="entry name" value="PRK05672.1"/>
    <property type="match status" value="1"/>
</dbReference>
<evidence type="ECO:0000256" key="8">
    <source>
        <dbReference type="ARBA" id="ARBA00022705"/>
    </source>
</evidence>
<comment type="similarity">
    <text evidence="2 13">Belongs to the DNA polymerase type-C family. DnaE2 subfamily.</text>
</comment>
<sequence length="1185" mass="131922">MPENDLLMPRRRIELDPDGIAPPPRSPFVELGLVSNFSFLRGASDAVDLVLTAHALGYDAIGIADVNSMAGVVRVHTEAKTLKMRPVIGCRLETVEGLAFLAYPVDRAAYGRLCRLISAGRMRTLEGEWQGKGVCEIDLAMLASHAEGVQLVLLPPDDLARTFTVPAWNSNVVALAGGAAQDSVTGEFQHIIRHLAAGLPTLRHLAASYLHTGDDIARIDRLDAMGRENGMMLLATNDVHYHAPERRPLQDVMVAIRHKTTVDQAGHLLFGNAERHLKSPREMQVLFARWPHAIVAAREVADACAFTLDELKYEYPEEIYPDGMTPQEYLSSETWKGAEWRYPNGLPDSVRSTIERELALIGKLDLARYFLTIKDIVDYARHEVQPPILCQGRGSAANSAVCYCLGITNVDPAKHQLLFDRFISEERKEPPDIDVDFEHERREEVIQHIYAKYGRERAGLCATVIHYRPRMAIREVGKAMGLSEDVTSALARTVWGGWGKEIGERHVEETGLDVSDPHLRRVLKLTEQMIGMPRHLSQHVGGFILTERALTETVPIGNGAMPDRSFIEWDKDDIEALGILKVDVLALGMLTCIRKCLDLLEETHGRRLTLATVPREDPETYAMLRKGDSLGVFQVESRAQMNMLPRLRPREFYDLVIQVAIVRPGPIQGDMVHPYLKRRRGAEQVVIPAPGPAHGPPDELSSILERTLGVPIFQEQAMKIALDAAKFSSAEANRLRKAMATFRSRGMVDELQDMMVERMVHRGYDREFAQRCFNQIRGFGEYGFPESHAASFAHLVYVSSWLKCHFPAAFACALLNSQPMGFYAPAQIVRDAAEHGVRVLPVDVNDSEWDCTLEGLGAGSASAEDNGRLDRHIALRLGLRQIDGLPEHVAARLIAARAELGPFADVASLRDRAGLSPAHIERLASADAFQSLHLPRRQALWDARSLVGGPDLPLFAFAQSRDEGAEVRPTALPRMPLSEEVVADYQTTRLSLKAHPMAFLRASLVERGFVRAADLRSRKFRSMVQVAGVVLIRQRPGSAKGVCFITLEDETGVINLVVWPDLKDKQRKVVMGSRLMEVRGRVEYDDEVIHVIAHHMTDATHELHRLSDELIKTPIARADHCNNPLPPGFGPTGNLRDGKDDPHRPVEPWQPPGPNNRECGFTGGHPRDVRIVPKLMPLPPSRDFH</sequence>
<dbReference type="SMART" id="SM00481">
    <property type="entry name" value="POLIIIAc"/>
    <property type="match status" value="1"/>
</dbReference>
<evidence type="ECO:0000313" key="16">
    <source>
        <dbReference type="EMBL" id="GGD91977.1"/>
    </source>
</evidence>
<comment type="function">
    <text evidence="13">DNA polymerase involved in damage-induced mutagenesis and translesion synthesis (TLS). It is not the major replicative DNA polymerase.</text>
</comment>
<evidence type="ECO:0000256" key="2">
    <source>
        <dbReference type="ARBA" id="ARBA00007391"/>
    </source>
</evidence>
<comment type="subcellular location">
    <subcellularLocation>
        <location evidence="1 13">Cytoplasm</location>
    </subcellularLocation>
</comment>
<dbReference type="InterPro" id="IPR004805">
    <property type="entry name" value="DnaE2/DnaE/PolC"/>
</dbReference>
<keyword evidence="8 13" id="KW-0235">DNA replication</keyword>
<dbReference type="Proteomes" id="UP000619041">
    <property type="component" value="Unassembled WGS sequence"/>
</dbReference>
<gene>
    <name evidence="13 16" type="primary">dnaE2</name>
    <name evidence="16" type="ORF">GCM10011515_09610</name>
</gene>
<dbReference type="HAMAP" id="MF_01902">
    <property type="entry name" value="DNApol_error_prone"/>
    <property type="match status" value="1"/>
</dbReference>
<dbReference type="EMBL" id="BMKL01000001">
    <property type="protein sequence ID" value="GGD91977.1"/>
    <property type="molecule type" value="Genomic_DNA"/>
</dbReference>
<evidence type="ECO:0000259" key="15">
    <source>
        <dbReference type="SMART" id="SM00481"/>
    </source>
</evidence>
<keyword evidence="11 13" id="KW-0234">DNA repair</keyword>
<dbReference type="EC" id="2.7.7.7" evidence="3 13"/>
<evidence type="ECO:0000256" key="4">
    <source>
        <dbReference type="ARBA" id="ARBA00017273"/>
    </source>
</evidence>
<dbReference type="Pfam" id="PF02811">
    <property type="entry name" value="PHP"/>
    <property type="match status" value="1"/>
</dbReference>
<dbReference type="NCBIfam" id="TIGR00594">
    <property type="entry name" value="polc"/>
    <property type="match status" value="1"/>
</dbReference>
<evidence type="ECO:0000256" key="5">
    <source>
        <dbReference type="ARBA" id="ARBA00022490"/>
    </source>
</evidence>
<dbReference type="Pfam" id="PF07733">
    <property type="entry name" value="DNA_pol3_alpha"/>
    <property type="match status" value="1"/>
</dbReference>
<dbReference type="PANTHER" id="PTHR32294:SF4">
    <property type="entry name" value="ERROR-PRONE DNA POLYMERASE"/>
    <property type="match status" value="1"/>
</dbReference>
<dbReference type="InterPro" id="IPR016195">
    <property type="entry name" value="Pol/histidinol_Pase-like"/>
</dbReference>
<keyword evidence="10 13" id="KW-0239">DNA-directed DNA polymerase</keyword>
<dbReference type="SUPFAM" id="SSF89550">
    <property type="entry name" value="PHP domain-like"/>
    <property type="match status" value="1"/>
</dbReference>
<keyword evidence="6 13" id="KW-0808">Transferase</keyword>
<keyword evidence="5 13" id="KW-0963">Cytoplasm</keyword>